<dbReference type="RefSeq" id="WP_006617761.1">
    <property type="nucleotide sequence ID" value="NZ_BIMW01000034.1"/>
</dbReference>
<dbReference type="EMBL" id="BIMW01000034">
    <property type="protein sequence ID" value="GCE92706.1"/>
    <property type="molecule type" value="Genomic_DNA"/>
</dbReference>
<reference evidence="1 2" key="1">
    <citation type="journal article" date="2019" name="J Genomics">
        <title>The Draft Genome of a Hydrogen-producing Cyanobacterium, Arthrospira platensis NIES-46.</title>
        <authorList>
            <person name="Suzuki S."/>
            <person name="Yamaguchi H."/>
            <person name="Kawachi M."/>
        </authorList>
    </citation>
    <scope>NUCLEOTIDE SEQUENCE [LARGE SCALE GENOMIC DNA]</scope>
    <source>
        <strain evidence="1 2">NIES-46</strain>
    </source>
</reference>
<keyword evidence="2" id="KW-1185">Reference proteome</keyword>
<evidence type="ECO:0000313" key="2">
    <source>
        <dbReference type="Proteomes" id="UP000326169"/>
    </source>
</evidence>
<sequence length="167" mass="18948">MTNKPEPNPNSETDYQLDRDILSGRQFTLADVIGREGGSFLKGESPIPILTQAINEINGFISKNLSDSPGALKMVLQTWVKNDSGVTKKVNQPLIALRDILESITSNLELLYEFVRQVDFKWGQMYDELPHFQQPGQEPHPDDEYTHESVKKQLTDLLEKVNNHLSI</sequence>
<dbReference type="Proteomes" id="UP000326169">
    <property type="component" value="Unassembled WGS sequence"/>
</dbReference>
<name>A0A5M3T4I1_LIMPL</name>
<comment type="caution">
    <text evidence="1">The sequence shown here is derived from an EMBL/GenBank/DDBJ whole genome shotgun (WGS) entry which is preliminary data.</text>
</comment>
<gene>
    <name evidence="1" type="ORF">NIES46_07470</name>
</gene>
<proteinExistence type="predicted"/>
<evidence type="ECO:0000313" key="1">
    <source>
        <dbReference type="EMBL" id="GCE92706.1"/>
    </source>
</evidence>
<accession>A0A5M3T4I1</accession>
<dbReference type="GeneID" id="301681680"/>
<protein>
    <submittedName>
        <fullName evidence="1">Uncharacterized protein</fullName>
    </submittedName>
</protein>
<organism evidence="1 2">
    <name type="scientific">Limnospira platensis NIES-46</name>
    <dbReference type="NCBI Taxonomy" id="1236695"/>
    <lineage>
        <taxon>Bacteria</taxon>
        <taxon>Bacillati</taxon>
        <taxon>Cyanobacteriota</taxon>
        <taxon>Cyanophyceae</taxon>
        <taxon>Oscillatoriophycideae</taxon>
        <taxon>Oscillatoriales</taxon>
        <taxon>Sirenicapillariaceae</taxon>
        <taxon>Limnospira</taxon>
    </lineage>
</organism>